<proteinExistence type="predicted"/>
<feature type="region of interest" description="Disordered" evidence="1">
    <location>
        <begin position="59"/>
        <end position="80"/>
    </location>
</feature>
<evidence type="ECO:0000256" key="1">
    <source>
        <dbReference type="SAM" id="MobiDB-lite"/>
    </source>
</evidence>
<feature type="compositionally biased region" description="Low complexity" evidence="1">
    <location>
        <begin position="68"/>
        <end position="80"/>
    </location>
</feature>
<evidence type="ECO:0000313" key="2">
    <source>
        <dbReference type="EMBL" id="PKI53815.1"/>
    </source>
</evidence>
<evidence type="ECO:0000313" key="3">
    <source>
        <dbReference type="Proteomes" id="UP000233551"/>
    </source>
</evidence>
<reference evidence="2 3" key="1">
    <citation type="submission" date="2017-11" db="EMBL/GenBank/DDBJ databases">
        <title>De-novo sequencing of pomegranate (Punica granatum L.) genome.</title>
        <authorList>
            <person name="Akparov Z."/>
            <person name="Amiraslanov A."/>
            <person name="Hajiyeva S."/>
            <person name="Abbasov M."/>
            <person name="Kaur K."/>
            <person name="Hamwieh A."/>
            <person name="Solovyev V."/>
            <person name="Salamov A."/>
            <person name="Braich B."/>
            <person name="Kosarev P."/>
            <person name="Mahmoud A."/>
            <person name="Hajiyev E."/>
            <person name="Babayeva S."/>
            <person name="Izzatullayeva V."/>
            <person name="Mammadov A."/>
            <person name="Mammadov A."/>
            <person name="Sharifova S."/>
            <person name="Ojaghi J."/>
            <person name="Eynullazada K."/>
            <person name="Bayramov B."/>
            <person name="Abdulazimova A."/>
            <person name="Shahmuradov I."/>
        </authorList>
    </citation>
    <scope>NUCLEOTIDE SEQUENCE [LARGE SCALE GENOMIC DNA]</scope>
    <source>
        <strain evidence="3">cv. AG2017</strain>
        <tissue evidence="2">Leaf</tissue>
    </source>
</reference>
<dbReference type="AlphaFoldDB" id="A0A2I0JC57"/>
<sequence>MTKGDDYEMIKTANEKRPKLDARLPPKRGAVKVRIVKLLAEKLKLVSLCQCVCSPPVADLGEAGGGASTSKSTSTVSPIS</sequence>
<gene>
    <name evidence="2" type="ORF">CRG98_025821</name>
</gene>
<name>A0A2I0JC57_PUNGR</name>
<comment type="caution">
    <text evidence="2">The sequence shown here is derived from an EMBL/GenBank/DDBJ whole genome shotgun (WGS) entry which is preliminary data.</text>
</comment>
<organism evidence="2 3">
    <name type="scientific">Punica granatum</name>
    <name type="common">Pomegranate</name>
    <dbReference type="NCBI Taxonomy" id="22663"/>
    <lineage>
        <taxon>Eukaryota</taxon>
        <taxon>Viridiplantae</taxon>
        <taxon>Streptophyta</taxon>
        <taxon>Embryophyta</taxon>
        <taxon>Tracheophyta</taxon>
        <taxon>Spermatophyta</taxon>
        <taxon>Magnoliopsida</taxon>
        <taxon>eudicotyledons</taxon>
        <taxon>Gunneridae</taxon>
        <taxon>Pentapetalae</taxon>
        <taxon>rosids</taxon>
        <taxon>malvids</taxon>
        <taxon>Myrtales</taxon>
        <taxon>Lythraceae</taxon>
        <taxon>Punica</taxon>
    </lineage>
</organism>
<dbReference type="Proteomes" id="UP000233551">
    <property type="component" value="Unassembled WGS sequence"/>
</dbReference>
<keyword evidence="3" id="KW-1185">Reference proteome</keyword>
<dbReference type="EMBL" id="PGOL01001831">
    <property type="protein sequence ID" value="PKI53815.1"/>
    <property type="molecule type" value="Genomic_DNA"/>
</dbReference>
<accession>A0A2I0JC57</accession>
<protein>
    <submittedName>
        <fullName evidence="2">Uncharacterized protein</fullName>
    </submittedName>
</protein>